<dbReference type="GO" id="GO:0004673">
    <property type="term" value="F:protein histidine kinase activity"/>
    <property type="evidence" value="ECO:0007669"/>
    <property type="project" value="UniProtKB-EC"/>
</dbReference>
<keyword evidence="1" id="KW-0812">Transmembrane</keyword>
<organism evidence="3 4">
    <name type="scientific">Mucilaginibacter terrae</name>
    <dbReference type="NCBI Taxonomy" id="1955052"/>
    <lineage>
        <taxon>Bacteria</taxon>
        <taxon>Pseudomonadati</taxon>
        <taxon>Bacteroidota</taxon>
        <taxon>Sphingobacteriia</taxon>
        <taxon>Sphingobacteriales</taxon>
        <taxon>Sphingobacteriaceae</taxon>
        <taxon>Mucilaginibacter</taxon>
    </lineage>
</organism>
<feature type="transmembrane region" description="Helical" evidence="1">
    <location>
        <begin position="78"/>
        <end position="100"/>
    </location>
</feature>
<dbReference type="PANTHER" id="PTHR34220">
    <property type="entry name" value="SENSOR HISTIDINE KINASE YPDA"/>
    <property type="match status" value="1"/>
</dbReference>
<evidence type="ECO:0000259" key="2">
    <source>
        <dbReference type="Pfam" id="PF06580"/>
    </source>
</evidence>
<dbReference type="EMBL" id="JAVLVU010000001">
    <property type="protein sequence ID" value="MDT3404316.1"/>
    <property type="molecule type" value="Genomic_DNA"/>
</dbReference>
<evidence type="ECO:0000313" key="3">
    <source>
        <dbReference type="EMBL" id="MDT3404316.1"/>
    </source>
</evidence>
<protein>
    <submittedName>
        <fullName evidence="3">Two-component system LytT family sensor kinase</fullName>
        <ecNumber evidence="3">2.7.13.3</ecNumber>
    </submittedName>
</protein>
<feature type="transmembrane region" description="Helical" evidence="1">
    <location>
        <begin position="44"/>
        <end position="66"/>
    </location>
</feature>
<keyword evidence="3" id="KW-0808">Transferase</keyword>
<feature type="domain" description="Signal transduction histidine kinase internal region" evidence="2">
    <location>
        <begin position="172"/>
        <end position="247"/>
    </location>
</feature>
<sequence>MIDRLTNWIKSHRLHLLIWGIFIFWETIVIGLISGVFGHPMTYAAHYTSIIILFYVHALYALPWVFKNDTYYYWRLPLTVAFEVSVFIVLSYLIDLALSSASILKDGQAFELNLRYSMRTLYRGLYFLGFSTGFFYLKTYLEEKKKSDLLERQRLNEIIQRQKAEEEVIRAQNAFLIAQINPHFFFNTLDYLYHNVLEIAPNVADAISSLAGMMRFAISADKIGGVIKLGDEVEQVQNLVYLHQVRQQMYIRLEIAEGVEDFFVIPLILLTLTENIFKHGNLLVPEEEAFLRIYFDEDNFYIETFNLINQVITSIKSNTGLSNIGKRLTAAYPDNVSFAYGSDGNSHFQVSIKIALSALDQGVTFSYPSLDIDKE</sequence>
<dbReference type="PANTHER" id="PTHR34220:SF7">
    <property type="entry name" value="SENSOR HISTIDINE KINASE YPDA"/>
    <property type="match status" value="1"/>
</dbReference>
<feature type="transmembrane region" description="Helical" evidence="1">
    <location>
        <begin position="16"/>
        <end position="38"/>
    </location>
</feature>
<keyword evidence="1" id="KW-1133">Transmembrane helix</keyword>
<dbReference type="RefSeq" id="WP_311951645.1">
    <property type="nucleotide sequence ID" value="NZ_JAVLVU010000001.1"/>
</dbReference>
<keyword evidence="1" id="KW-0472">Membrane</keyword>
<dbReference type="InterPro" id="IPR050640">
    <property type="entry name" value="Bact_2-comp_sensor_kinase"/>
</dbReference>
<keyword evidence="4" id="KW-1185">Reference proteome</keyword>
<evidence type="ECO:0000313" key="4">
    <source>
        <dbReference type="Proteomes" id="UP001258315"/>
    </source>
</evidence>
<comment type="caution">
    <text evidence="3">The sequence shown here is derived from an EMBL/GenBank/DDBJ whole genome shotgun (WGS) entry which is preliminary data.</text>
</comment>
<accession>A0ABU3GY10</accession>
<dbReference type="InterPro" id="IPR010559">
    <property type="entry name" value="Sig_transdc_His_kin_internal"/>
</dbReference>
<name>A0ABU3GY10_9SPHI</name>
<gene>
    <name evidence="3" type="ORF">QE417_003388</name>
</gene>
<evidence type="ECO:0000256" key="1">
    <source>
        <dbReference type="SAM" id="Phobius"/>
    </source>
</evidence>
<dbReference type="Pfam" id="PF06580">
    <property type="entry name" value="His_kinase"/>
    <property type="match status" value="1"/>
</dbReference>
<reference evidence="4" key="1">
    <citation type="submission" date="2023-07" db="EMBL/GenBank/DDBJ databases">
        <title>Functional and genomic diversity of the sorghum phyllosphere microbiome.</title>
        <authorList>
            <person name="Shade A."/>
        </authorList>
    </citation>
    <scope>NUCLEOTIDE SEQUENCE [LARGE SCALE GENOMIC DNA]</scope>
    <source>
        <strain evidence="4">SORGH_AS_0422</strain>
    </source>
</reference>
<dbReference type="Proteomes" id="UP001258315">
    <property type="component" value="Unassembled WGS sequence"/>
</dbReference>
<dbReference type="EC" id="2.7.13.3" evidence="3"/>
<proteinExistence type="predicted"/>
<keyword evidence="3" id="KW-0418">Kinase</keyword>
<feature type="transmembrane region" description="Helical" evidence="1">
    <location>
        <begin position="120"/>
        <end position="137"/>
    </location>
</feature>